<accession>A0AAJ7XA13</accession>
<feature type="compositionally biased region" description="Low complexity" evidence="2">
    <location>
        <begin position="123"/>
        <end position="140"/>
    </location>
</feature>
<protein>
    <submittedName>
        <fullName evidence="4">Dysbindin-A-like</fullName>
    </submittedName>
</protein>
<evidence type="ECO:0000313" key="3">
    <source>
        <dbReference type="Proteomes" id="UP001318040"/>
    </source>
</evidence>
<dbReference type="PANTHER" id="PTHR16294:SF6">
    <property type="entry name" value="DYNAMIN N-TERMINAL DOMAIN-CONTAINING PROTEIN"/>
    <property type="match status" value="1"/>
</dbReference>
<feature type="non-terminal residue" evidence="4">
    <location>
        <position position="1"/>
    </location>
</feature>
<evidence type="ECO:0000313" key="4">
    <source>
        <dbReference type="RefSeq" id="XP_032827059.1"/>
    </source>
</evidence>
<evidence type="ECO:0000256" key="1">
    <source>
        <dbReference type="ARBA" id="ARBA00008686"/>
    </source>
</evidence>
<feature type="compositionally biased region" description="Acidic residues" evidence="2">
    <location>
        <begin position="176"/>
        <end position="185"/>
    </location>
</feature>
<dbReference type="InterPro" id="IPR007531">
    <property type="entry name" value="Dysbindin"/>
</dbReference>
<dbReference type="AlphaFoldDB" id="A0AAJ7XA13"/>
<organism evidence="3 4">
    <name type="scientific">Petromyzon marinus</name>
    <name type="common">Sea lamprey</name>
    <dbReference type="NCBI Taxonomy" id="7757"/>
    <lineage>
        <taxon>Eukaryota</taxon>
        <taxon>Metazoa</taxon>
        <taxon>Chordata</taxon>
        <taxon>Craniata</taxon>
        <taxon>Vertebrata</taxon>
        <taxon>Cyclostomata</taxon>
        <taxon>Hyperoartia</taxon>
        <taxon>Petromyzontiformes</taxon>
        <taxon>Petromyzontidae</taxon>
        <taxon>Petromyzon</taxon>
    </lineage>
</organism>
<reference evidence="4" key="1">
    <citation type="submission" date="2025-08" db="UniProtKB">
        <authorList>
            <consortium name="RefSeq"/>
        </authorList>
    </citation>
    <scope>IDENTIFICATION</scope>
    <source>
        <tissue evidence="4">Sperm</tissue>
    </source>
</reference>
<feature type="compositionally biased region" description="Low complexity" evidence="2">
    <location>
        <begin position="155"/>
        <end position="175"/>
    </location>
</feature>
<feature type="compositionally biased region" description="Low complexity" evidence="2">
    <location>
        <begin position="79"/>
        <end position="111"/>
    </location>
</feature>
<feature type="region of interest" description="Disordered" evidence="2">
    <location>
        <begin position="79"/>
        <end position="194"/>
    </location>
</feature>
<proteinExistence type="inferred from homology"/>
<dbReference type="KEGG" id="pmrn:116952116"/>
<name>A0AAJ7XA13_PETMA</name>
<dbReference type="GO" id="GO:0005737">
    <property type="term" value="C:cytoplasm"/>
    <property type="evidence" value="ECO:0007669"/>
    <property type="project" value="InterPro"/>
</dbReference>
<dbReference type="Pfam" id="PF04440">
    <property type="entry name" value="Dysbindin"/>
    <property type="match status" value="1"/>
</dbReference>
<dbReference type="Proteomes" id="UP001318040">
    <property type="component" value="Chromosome 45"/>
</dbReference>
<comment type="similarity">
    <text evidence="1">Belongs to the dysbindin family.</text>
</comment>
<feature type="compositionally biased region" description="Pro residues" evidence="2">
    <location>
        <begin position="141"/>
        <end position="154"/>
    </location>
</feature>
<dbReference type="PANTHER" id="PTHR16294">
    <property type="entry name" value="DYSTROBREVIN BINDING PROTEIN 1 DYSBINDIN"/>
    <property type="match status" value="1"/>
</dbReference>
<keyword evidence="3" id="KW-1185">Reference proteome</keyword>
<sequence length="223" mass="23566">CEAERSHALRLRERQRFFEEAFQQDVEHYLSNRRAAAARRGRRHPLGSVSSMEVNVDLLEQVELLDVSDHEALDVFLNSPSSPSAASASDSSSCSSTATSATSSVSSMGPSCQMSPRHVWRASSTSSSSEVSGPDSTPLFSPLPPPPLPPPSPPTTTATAGNFTANIAAVATGAVNDDEDEEEEGNGVAVPSVQADEEEVFVDTELTAASEDSSPRPCDSDTD</sequence>
<dbReference type="RefSeq" id="XP_032827059.1">
    <property type="nucleotide sequence ID" value="XM_032971168.1"/>
</dbReference>
<gene>
    <name evidence="4" type="primary">LOC116952116</name>
</gene>
<evidence type="ECO:0000256" key="2">
    <source>
        <dbReference type="SAM" id="MobiDB-lite"/>
    </source>
</evidence>